<reference evidence="18" key="1">
    <citation type="submission" date="2023-10" db="EMBL/GenBank/DDBJ databases">
        <authorList>
            <person name="Chen Y."/>
            <person name="Shah S."/>
            <person name="Dougan E. K."/>
            <person name="Thang M."/>
            <person name="Chan C."/>
        </authorList>
    </citation>
    <scope>NUCLEOTIDE SEQUENCE [LARGE SCALE GENOMIC DNA]</scope>
</reference>
<evidence type="ECO:0000256" key="15">
    <source>
        <dbReference type="SAM" id="Phobius"/>
    </source>
</evidence>
<accession>A0ABN9YB69</accession>
<comment type="catalytic activity">
    <reaction evidence="12">
        <text>D-fructose(out) = D-fructose(in)</text>
        <dbReference type="Rhea" id="RHEA:60372"/>
        <dbReference type="ChEBI" id="CHEBI:37721"/>
    </reaction>
    <physiologicalReaction direction="left-to-right" evidence="12">
        <dbReference type="Rhea" id="RHEA:60373"/>
    </physiologicalReaction>
</comment>
<evidence type="ECO:0000256" key="16">
    <source>
        <dbReference type="SAM" id="SignalP"/>
    </source>
</evidence>
<feature type="transmembrane region" description="Helical" evidence="15">
    <location>
        <begin position="124"/>
        <end position="148"/>
    </location>
</feature>
<evidence type="ECO:0000256" key="3">
    <source>
        <dbReference type="ARBA" id="ARBA00022448"/>
    </source>
</evidence>
<feature type="domain" description="Major facilitator superfamily (MFS) profile" evidence="17">
    <location>
        <begin position="1"/>
        <end position="365"/>
    </location>
</feature>
<dbReference type="InterPro" id="IPR036259">
    <property type="entry name" value="MFS_trans_sf"/>
</dbReference>
<evidence type="ECO:0000256" key="12">
    <source>
        <dbReference type="ARBA" id="ARBA00044710"/>
    </source>
</evidence>
<evidence type="ECO:0000256" key="11">
    <source>
        <dbReference type="ARBA" id="ARBA00044668"/>
    </source>
</evidence>
<evidence type="ECO:0000259" key="17">
    <source>
        <dbReference type="PROSITE" id="PS50850"/>
    </source>
</evidence>
<dbReference type="PRINTS" id="PR00171">
    <property type="entry name" value="SUGRTRNSPORT"/>
</dbReference>
<dbReference type="PANTHER" id="PTHR48020">
    <property type="entry name" value="PROTON MYO-INOSITOL COTRANSPORTER"/>
    <property type="match status" value="1"/>
</dbReference>
<evidence type="ECO:0000256" key="5">
    <source>
        <dbReference type="ARBA" id="ARBA00022989"/>
    </source>
</evidence>
<dbReference type="InterPro" id="IPR005828">
    <property type="entry name" value="MFS_sugar_transport-like"/>
</dbReference>
<comment type="subcellular location">
    <subcellularLocation>
        <location evidence="1">Membrane</location>
        <topology evidence="1">Multi-pass membrane protein</topology>
    </subcellularLocation>
</comment>
<feature type="compositionally biased region" description="Low complexity" evidence="14">
    <location>
        <begin position="76"/>
        <end position="90"/>
    </location>
</feature>
<feature type="transmembrane region" description="Helical" evidence="15">
    <location>
        <begin position="180"/>
        <end position="197"/>
    </location>
</feature>
<evidence type="ECO:0000256" key="10">
    <source>
        <dbReference type="ARBA" id="ARBA00044662"/>
    </source>
</evidence>
<dbReference type="SUPFAM" id="SSF103473">
    <property type="entry name" value="MFS general substrate transporter"/>
    <property type="match status" value="1"/>
</dbReference>
<feature type="signal peptide" evidence="16">
    <location>
        <begin position="1"/>
        <end position="21"/>
    </location>
</feature>
<evidence type="ECO:0000256" key="1">
    <source>
        <dbReference type="ARBA" id="ARBA00004141"/>
    </source>
</evidence>
<keyword evidence="4 15" id="KW-0812">Transmembrane</keyword>
<proteinExistence type="predicted"/>
<evidence type="ECO:0000256" key="4">
    <source>
        <dbReference type="ARBA" id="ARBA00022692"/>
    </source>
</evidence>
<feature type="transmembrane region" description="Helical" evidence="15">
    <location>
        <begin position="247"/>
        <end position="267"/>
    </location>
</feature>
<keyword evidence="6 15" id="KW-0472">Membrane</keyword>
<comment type="catalytic activity">
    <reaction evidence="9">
        <text>D-xylose(out) = D-xylose(in)</text>
        <dbReference type="Rhea" id="RHEA:78427"/>
        <dbReference type="ChEBI" id="CHEBI:53455"/>
    </reaction>
    <physiologicalReaction direction="left-to-right" evidence="9">
        <dbReference type="Rhea" id="RHEA:78428"/>
    </physiologicalReaction>
</comment>
<dbReference type="Gene3D" id="1.20.1250.20">
    <property type="entry name" value="MFS general substrate transporter like domains"/>
    <property type="match status" value="2"/>
</dbReference>
<organism evidence="18 19">
    <name type="scientific">Prorocentrum cordatum</name>
    <dbReference type="NCBI Taxonomy" id="2364126"/>
    <lineage>
        <taxon>Eukaryota</taxon>
        <taxon>Sar</taxon>
        <taxon>Alveolata</taxon>
        <taxon>Dinophyceae</taxon>
        <taxon>Prorocentrales</taxon>
        <taxon>Prorocentraceae</taxon>
        <taxon>Prorocentrum</taxon>
    </lineage>
</organism>
<feature type="transmembrane region" description="Helical" evidence="15">
    <location>
        <begin position="217"/>
        <end position="235"/>
    </location>
</feature>
<keyword evidence="5 15" id="KW-1133">Transmembrane helix</keyword>
<feature type="region of interest" description="Disordered" evidence="14">
    <location>
        <begin position="61"/>
        <end position="90"/>
    </location>
</feature>
<feature type="transmembrane region" description="Helical" evidence="15">
    <location>
        <begin position="273"/>
        <end position="296"/>
    </location>
</feature>
<comment type="catalytic activity">
    <reaction evidence="10">
        <text>D-mannose(out) = D-mannose(in)</text>
        <dbReference type="Rhea" id="RHEA:78391"/>
        <dbReference type="ChEBI" id="CHEBI:4208"/>
    </reaction>
    <physiologicalReaction direction="left-to-right" evidence="10">
        <dbReference type="Rhea" id="RHEA:78392"/>
    </physiologicalReaction>
</comment>
<evidence type="ECO:0000256" key="9">
    <source>
        <dbReference type="ARBA" id="ARBA00044656"/>
    </source>
</evidence>
<comment type="catalytic activity">
    <reaction evidence="8">
        <text>D-glucose(out) = D-glucose(in)</text>
        <dbReference type="Rhea" id="RHEA:60376"/>
        <dbReference type="ChEBI" id="CHEBI:4167"/>
    </reaction>
    <physiologicalReaction direction="left-to-right" evidence="8">
        <dbReference type="Rhea" id="RHEA:60377"/>
    </physiologicalReaction>
</comment>
<gene>
    <name evidence="18" type="ORF">PCOR1329_LOCUS83235</name>
</gene>
<feature type="transmembrane region" description="Helical" evidence="15">
    <location>
        <begin position="343"/>
        <end position="361"/>
    </location>
</feature>
<evidence type="ECO:0000256" key="6">
    <source>
        <dbReference type="ARBA" id="ARBA00023136"/>
    </source>
</evidence>
<comment type="subunit">
    <text evidence="2">Homodimer.</text>
</comment>
<name>A0ABN9YB69_9DINO</name>
<dbReference type="InterPro" id="IPR050814">
    <property type="entry name" value="Myo-inositol_Transporter"/>
</dbReference>
<evidence type="ECO:0000256" key="14">
    <source>
        <dbReference type="SAM" id="MobiDB-lite"/>
    </source>
</evidence>
<comment type="catalytic activity">
    <reaction evidence="11">
        <text>D-glucosamine(out) = D-glucosamine(in)</text>
        <dbReference type="Rhea" id="RHEA:78423"/>
        <dbReference type="ChEBI" id="CHEBI:58723"/>
    </reaction>
    <physiologicalReaction direction="left-to-right" evidence="11">
        <dbReference type="Rhea" id="RHEA:78424"/>
    </physiologicalReaction>
</comment>
<evidence type="ECO:0000256" key="7">
    <source>
        <dbReference type="ARBA" id="ARBA00044637"/>
    </source>
</evidence>
<keyword evidence="3" id="KW-0813">Transport</keyword>
<dbReference type="EMBL" id="CAUYUJ010022045">
    <property type="protein sequence ID" value="CAK0908604.1"/>
    <property type="molecule type" value="Genomic_DNA"/>
</dbReference>
<dbReference type="Pfam" id="PF00083">
    <property type="entry name" value="Sugar_tr"/>
    <property type="match status" value="2"/>
</dbReference>
<dbReference type="PROSITE" id="PS50850">
    <property type="entry name" value="MFS"/>
    <property type="match status" value="1"/>
</dbReference>
<comment type="caution">
    <text evidence="18">The sequence shown here is derived from an EMBL/GenBank/DDBJ whole genome shotgun (WGS) entry which is preliminary data.</text>
</comment>
<keyword evidence="16" id="KW-0732">Signal</keyword>
<evidence type="ECO:0000256" key="13">
    <source>
        <dbReference type="ARBA" id="ARBA00044780"/>
    </source>
</evidence>
<evidence type="ECO:0000256" key="2">
    <source>
        <dbReference type="ARBA" id="ARBA00011738"/>
    </source>
</evidence>
<evidence type="ECO:0000256" key="8">
    <source>
        <dbReference type="ARBA" id="ARBA00044648"/>
    </source>
</evidence>
<dbReference type="PANTHER" id="PTHR48020:SF49">
    <property type="entry name" value="SUGAR TRANSPORTER"/>
    <property type="match status" value="1"/>
</dbReference>
<dbReference type="Proteomes" id="UP001189429">
    <property type="component" value="Unassembled WGS sequence"/>
</dbReference>
<protein>
    <recommendedName>
        <fullName evidence="13">Hexose transporter 1</fullName>
    </recommendedName>
</protein>
<evidence type="ECO:0000313" key="19">
    <source>
        <dbReference type="Proteomes" id="UP001189429"/>
    </source>
</evidence>
<dbReference type="InterPro" id="IPR020846">
    <property type="entry name" value="MFS_dom"/>
</dbReference>
<evidence type="ECO:0000313" key="18">
    <source>
        <dbReference type="EMBL" id="CAK0908604.1"/>
    </source>
</evidence>
<dbReference type="InterPro" id="IPR003663">
    <property type="entry name" value="Sugar/inositol_transpt"/>
</dbReference>
<feature type="chain" id="PRO_5047396626" description="Hexose transporter 1" evidence="16">
    <location>
        <begin position="22"/>
        <end position="376"/>
    </location>
</feature>
<feature type="transmembrane region" description="Helical" evidence="15">
    <location>
        <begin position="317"/>
        <end position="337"/>
    </location>
</feature>
<comment type="catalytic activity">
    <reaction evidence="7">
        <text>D-galactose(in) = D-galactose(out)</text>
        <dbReference type="Rhea" id="RHEA:34915"/>
        <dbReference type="ChEBI" id="CHEBI:4139"/>
    </reaction>
    <physiologicalReaction direction="right-to-left" evidence="7">
        <dbReference type="Rhea" id="RHEA:34917"/>
    </physiologicalReaction>
</comment>
<keyword evidence="19" id="KW-1185">Reference proteome</keyword>
<sequence>MFGLCLAAPLLSLVGVCFVLPESPRWLASQGRVREAEAVLGTVLGPAEASHCVKLMKAVPSQGGCGRAREGEERSSSLSPSSSSSSSSSFSSSSSSSSSPHSCPSSFPSLPSCLLVLPALPFLFSPPCFSWCAFFLPLLLMGFLPLLLPPSASTEAPLRGIDNESEMTWYEMFTTPQTRWLALIGAGIAFFSQATGIESIMFYSNVILKEGGLDRDMMLLATLIMGCFKLAAIMVQGCIVDITGRRPLLIISSLGMASCMITLGLSFEFSLGVYFKVLPITFFAVLFSLGYGPLVYTIGAELYPTACRAKGLTLTMGTARVMAAIVALTFLSLSAVLSMGGAFIFYGCWGVVGAVFVLLLVPETTGKSLDEDVIAD</sequence>